<name>A0A2S6IGN7_9ACTN</name>
<accession>A0A2S6IGN7</accession>
<dbReference type="RefSeq" id="WP_104433603.1">
    <property type="nucleotide sequence ID" value="NZ_PTJD01000010.1"/>
</dbReference>
<proteinExistence type="predicted"/>
<keyword evidence="3" id="KW-1185">Reference proteome</keyword>
<evidence type="ECO:0000313" key="2">
    <source>
        <dbReference type="EMBL" id="PPK93384.1"/>
    </source>
</evidence>
<feature type="region of interest" description="Disordered" evidence="1">
    <location>
        <begin position="37"/>
        <end position="59"/>
    </location>
</feature>
<dbReference type="AlphaFoldDB" id="A0A2S6IGN7"/>
<sequence length="209" mass="21957">MTLDALDLVADPPARPLPHGGVPGAVWSAWRARRPDGPPARPLTLTHSRPASAPSPWAGQQPPFDWPDVLVTLHRHLLLPDLRHRVEVAALGATVRLTRLDGAPLALADPAARLRAHGVLSGRRVDLDPGEVLAFALLHAELRSFLAAHPPGGGLDLRLVLAAADVGLSAADVEAAHAAGTLTPDRIEFLAAFQGVDGRMFDGSGRTPA</sequence>
<dbReference type="OrthoDB" id="9988295at2"/>
<dbReference type="Proteomes" id="UP000239485">
    <property type="component" value="Unassembled WGS sequence"/>
</dbReference>
<comment type="caution">
    <text evidence="2">The sequence shown here is derived from an EMBL/GenBank/DDBJ whole genome shotgun (WGS) entry which is preliminary data.</text>
</comment>
<gene>
    <name evidence="2" type="ORF">CLV92_11012</name>
</gene>
<reference evidence="2 3" key="1">
    <citation type="submission" date="2018-02" db="EMBL/GenBank/DDBJ databases">
        <title>Genomic Encyclopedia of Archaeal and Bacterial Type Strains, Phase II (KMG-II): from individual species to whole genera.</title>
        <authorList>
            <person name="Goeker M."/>
        </authorList>
    </citation>
    <scope>NUCLEOTIDE SEQUENCE [LARGE SCALE GENOMIC DNA]</scope>
    <source>
        <strain evidence="2 3">DSM 22857</strain>
    </source>
</reference>
<dbReference type="EMBL" id="PTJD01000010">
    <property type="protein sequence ID" value="PPK93384.1"/>
    <property type="molecule type" value="Genomic_DNA"/>
</dbReference>
<evidence type="ECO:0000313" key="3">
    <source>
        <dbReference type="Proteomes" id="UP000239485"/>
    </source>
</evidence>
<organism evidence="2 3">
    <name type="scientific">Kineococcus xinjiangensis</name>
    <dbReference type="NCBI Taxonomy" id="512762"/>
    <lineage>
        <taxon>Bacteria</taxon>
        <taxon>Bacillati</taxon>
        <taxon>Actinomycetota</taxon>
        <taxon>Actinomycetes</taxon>
        <taxon>Kineosporiales</taxon>
        <taxon>Kineosporiaceae</taxon>
        <taxon>Kineococcus</taxon>
    </lineage>
</organism>
<protein>
    <submittedName>
        <fullName evidence="2">Uncharacterized protein</fullName>
    </submittedName>
</protein>
<evidence type="ECO:0000256" key="1">
    <source>
        <dbReference type="SAM" id="MobiDB-lite"/>
    </source>
</evidence>